<feature type="region of interest" description="Disordered" evidence="1">
    <location>
        <begin position="124"/>
        <end position="311"/>
    </location>
</feature>
<evidence type="ECO:0000313" key="2">
    <source>
        <dbReference type="EMBL" id="ROT77216.1"/>
    </source>
</evidence>
<feature type="compositionally biased region" description="Pro residues" evidence="1">
    <location>
        <begin position="360"/>
        <end position="375"/>
    </location>
</feature>
<proteinExistence type="predicted"/>
<gene>
    <name evidence="2" type="ORF">C7M84_004139</name>
</gene>
<feature type="compositionally biased region" description="Basic and acidic residues" evidence="1">
    <location>
        <begin position="516"/>
        <end position="551"/>
    </location>
</feature>
<feature type="region of interest" description="Disordered" evidence="1">
    <location>
        <begin position="342"/>
        <end position="551"/>
    </location>
</feature>
<feature type="compositionally biased region" description="Polar residues" evidence="1">
    <location>
        <begin position="263"/>
        <end position="273"/>
    </location>
</feature>
<dbReference type="Proteomes" id="UP000283509">
    <property type="component" value="Unassembled WGS sequence"/>
</dbReference>
<feature type="compositionally biased region" description="Low complexity" evidence="1">
    <location>
        <begin position="287"/>
        <end position="299"/>
    </location>
</feature>
<comment type="caution">
    <text evidence="2">The sequence shown here is derived from an EMBL/GenBank/DDBJ whole genome shotgun (WGS) entry which is preliminary data.</text>
</comment>
<dbReference type="STRING" id="6689.A0A3R7PU96"/>
<dbReference type="EMBL" id="QCYY01001554">
    <property type="protein sequence ID" value="ROT77216.1"/>
    <property type="molecule type" value="Genomic_DNA"/>
</dbReference>
<evidence type="ECO:0000313" key="3">
    <source>
        <dbReference type="Proteomes" id="UP000283509"/>
    </source>
</evidence>
<feature type="compositionally biased region" description="Pro residues" evidence="1">
    <location>
        <begin position="175"/>
        <end position="185"/>
    </location>
</feature>
<name>A0A3R7PU96_PENVA</name>
<reference evidence="2 3" key="1">
    <citation type="submission" date="2018-04" db="EMBL/GenBank/DDBJ databases">
        <authorList>
            <person name="Zhang X."/>
            <person name="Yuan J."/>
            <person name="Li F."/>
            <person name="Xiang J."/>
        </authorList>
    </citation>
    <scope>NUCLEOTIDE SEQUENCE [LARGE SCALE GENOMIC DNA]</scope>
    <source>
        <tissue evidence="2">Muscle</tissue>
    </source>
</reference>
<reference evidence="2 3" key="2">
    <citation type="submission" date="2019-01" db="EMBL/GenBank/DDBJ databases">
        <title>The decoding of complex shrimp genome reveals the adaptation for benthos swimmer, frequently molting mechanism and breeding impact on genome.</title>
        <authorList>
            <person name="Sun Y."/>
            <person name="Gao Y."/>
            <person name="Yu Y."/>
        </authorList>
    </citation>
    <scope>NUCLEOTIDE SEQUENCE [LARGE SCALE GENOMIC DNA]</scope>
    <source>
        <tissue evidence="2">Muscle</tissue>
    </source>
</reference>
<protein>
    <submittedName>
        <fullName evidence="2">Uncharacterized protein</fullName>
    </submittedName>
</protein>
<feature type="compositionally biased region" description="Low complexity" evidence="1">
    <location>
        <begin position="124"/>
        <end position="137"/>
    </location>
</feature>
<evidence type="ECO:0000256" key="1">
    <source>
        <dbReference type="SAM" id="MobiDB-lite"/>
    </source>
</evidence>
<accession>A0A3R7PU96</accession>
<feature type="compositionally biased region" description="Polar residues" evidence="1">
    <location>
        <begin position="138"/>
        <end position="151"/>
    </location>
</feature>
<feature type="compositionally biased region" description="Polar residues" evidence="1">
    <location>
        <begin position="238"/>
        <end position="248"/>
    </location>
</feature>
<sequence length="551" mass="59017">MRRSQVLVYWFKQDKTLPQEPCMPRCKMSYGSFRRTGEARHDRLVISGCCAESCIAFRCGCLLFARRCAVVAFTSRLLTTSGVPGLPKWSQASPSGLGPLSGRQTLQVVQQTFQVVQASSKVVPSASPSGPAFGSHSQSVPGLTKWSQASPSGPRPPQVVRLPSFPKWSQASPSGPLPPRVPPPQVVQQVRPSGQAHQVGPKSRGPRPLSVPDLSSVPGLSKWSQAQPQSGPRPPKWSQASKWSTVVSPSGPKWSSLPPQVVPGSSTEWSQASKCLHKGPDPPKVVQPPRVVQAPQASPSGPRPPQVVPDLPKWSASQVVLYQASPSGPRSTSGLLHKWSQASKVVPDLRQVVPGLRSGPEPPKWSRPPLVPPQLVPGLPKWSRPPKWSQASPSGPRPRQVVPGLPPVVARRSPRGPRPPQVAQTSQPVPRPLGASQVVPGLPKWSKVVPKWSSLPSGPRLPKWSEASPTGRRPPSGPTASKSSDLPKCPLQVVQLPKEAKGEGRQAETEGGPVGAKRDPYSFEIKRGDGRRRDVKEMAKEGREGDGEGGA</sequence>
<feature type="compositionally biased region" description="Low complexity" evidence="1">
    <location>
        <begin position="186"/>
        <end position="195"/>
    </location>
</feature>
<organism evidence="2 3">
    <name type="scientific">Penaeus vannamei</name>
    <name type="common">Whiteleg shrimp</name>
    <name type="synonym">Litopenaeus vannamei</name>
    <dbReference type="NCBI Taxonomy" id="6689"/>
    <lineage>
        <taxon>Eukaryota</taxon>
        <taxon>Metazoa</taxon>
        <taxon>Ecdysozoa</taxon>
        <taxon>Arthropoda</taxon>
        <taxon>Crustacea</taxon>
        <taxon>Multicrustacea</taxon>
        <taxon>Malacostraca</taxon>
        <taxon>Eumalacostraca</taxon>
        <taxon>Eucarida</taxon>
        <taxon>Decapoda</taxon>
        <taxon>Dendrobranchiata</taxon>
        <taxon>Penaeoidea</taxon>
        <taxon>Penaeidae</taxon>
        <taxon>Penaeus</taxon>
    </lineage>
</organism>
<dbReference type="AlphaFoldDB" id="A0A3R7PU96"/>
<feature type="compositionally biased region" description="Basic and acidic residues" evidence="1">
    <location>
        <begin position="498"/>
        <end position="508"/>
    </location>
</feature>
<keyword evidence="3" id="KW-1185">Reference proteome</keyword>